<keyword evidence="1" id="KW-0472">Membrane</keyword>
<name>A0A1G6US79_9BRAD</name>
<evidence type="ECO:0000256" key="1">
    <source>
        <dbReference type="SAM" id="Phobius"/>
    </source>
</evidence>
<gene>
    <name evidence="2" type="ORF">SAMN05216337_101186</name>
</gene>
<dbReference type="Proteomes" id="UP000199245">
    <property type="component" value="Unassembled WGS sequence"/>
</dbReference>
<keyword evidence="1" id="KW-1133">Transmembrane helix</keyword>
<accession>A0A1G6US79</accession>
<sequence>MQELIAAGVIVAIVAFCGGYFWAIAREARTANKAANKQQRKW</sequence>
<evidence type="ECO:0000313" key="2">
    <source>
        <dbReference type="EMBL" id="SDD44280.1"/>
    </source>
</evidence>
<feature type="transmembrane region" description="Helical" evidence="1">
    <location>
        <begin position="6"/>
        <end position="25"/>
    </location>
</feature>
<protein>
    <submittedName>
        <fullName evidence="2">Uncharacterized protein</fullName>
    </submittedName>
</protein>
<keyword evidence="1" id="KW-0812">Transmembrane</keyword>
<organism evidence="2 3">
    <name type="scientific">Bradyrhizobium brasilense</name>
    <dbReference type="NCBI Taxonomy" id="1419277"/>
    <lineage>
        <taxon>Bacteria</taxon>
        <taxon>Pseudomonadati</taxon>
        <taxon>Pseudomonadota</taxon>
        <taxon>Alphaproteobacteria</taxon>
        <taxon>Hyphomicrobiales</taxon>
        <taxon>Nitrobacteraceae</taxon>
        <taxon>Bradyrhizobium</taxon>
    </lineage>
</organism>
<proteinExistence type="predicted"/>
<dbReference type="AlphaFoldDB" id="A0A1G6US79"/>
<dbReference type="RefSeq" id="WP_283805986.1">
    <property type="nucleotide sequence ID" value="NZ_FMZW01000011.1"/>
</dbReference>
<evidence type="ECO:0000313" key="3">
    <source>
        <dbReference type="Proteomes" id="UP000199245"/>
    </source>
</evidence>
<reference evidence="2 3" key="1">
    <citation type="submission" date="2016-10" db="EMBL/GenBank/DDBJ databases">
        <authorList>
            <person name="de Groot N.N."/>
        </authorList>
    </citation>
    <scope>NUCLEOTIDE SEQUENCE [LARGE SCALE GENOMIC DNA]</scope>
    <source>
        <strain evidence="2 3">R5</strain>
    </source>
</reference>
<dbReference type="EMBL" id="FMZW01000011">
    <property type="protein sequence ID" value="SDD44280.1"/>
    <property type="molecule type" value="Genomic_DNA"/>
</dbReference>